<evidence type="ECO:0000313" key="2">
    <source>
        <dbReference type="EMBL" id="QHQ37271.1"/>
    </source>
</evidence>
<keyword evidence="2" id="KW-0378">Hydrolase</keyword>
<evidence type="ECO:0000313" key="3">
    <source>
        <dbReference type="Proteomes" id="UP000464495"/>
    </source>
</evidence>
<accession>A0A6P1T637</accession>
<dbReference type="GO" id="GO:0016787">
    <property type="term" value="F:hydrolase activity"/>
    <property type="evidence" value="ECO:0007669"/>
    <property type="project" value="UniProtKB-KW"/>
</dbReference>
<dbReference type="InterPro" id="IPR042047">
    <property type="entry name" value="SleB_dom1"/>
</dbReference>
<dbReference type="Gene3D" id="1.10.10.2520">
    <property type="entry name" value="Cell wall hydrolase SleB, domain 1"/>
    <property type="match status" value="1"/>
</dbReference>
<reference evidence="2 3" key="1">
    <citation type="submission" date="2019-12" db="EMBL/GenBank/DDBJ databases">
        <title>Complete genome sequence of Algicella marina strain 9Alg 56(T) isolated from the red alga Tichocarpus crinitus.</title>
        <authorList>
            <person name="Kim S.-G."/>
            <person name="Nedashkovskaya O.I."/>
        </authorList>
    </citation>
    <scope>NUCLEOTIDE SEQUENCE [LARGE SCALE GENOMIC DNA]</scope>
    <source>
        <strain evidence="2 3">9Alg 56</strain>
    </source>
</reference>
<gene>
    <name evidence="2" type="ORF">GO499_03330</name>
</gene>
<dbReference type="AlphaFoldDB" id="A0A6P1T637"/>
<organism evidence="2 3">
    <name type="scientific">Algicella marina</name>
    <dbReference type="NCBI Taxonomy" id="2683284"/>
    <lineage>
        <taxon>Bacteria</taxon>
        <taxon>Pseudomonadati</taxon>
        <taxon>Pseudomonadota</taxon>
        <taxon>Alphaproteobacteria</taxon>
        <taxon>Rhodobacterales</taxon>
        <taxon>Paracoccaceae</taxon>
        <taxon>Algicella</taxon>
    </lineage>
</organism>
<dbReference type="Proteomes" id="UP000464495">
    <property type="component" value="Chromosome"/>
</dbReference>
<evidence type="ECO:0000259" key="1">
    <source>
        <dbReference type="Pfam" id="PF07486"/>
    </source>
</evidence>
<dbReference type="Pfam" id="PF07486">
    <property type="entry name" value="Hydrolase_2"/>
    <property type="match status" value="1"/>
</dbReference>
<proteinExistence type="predicted"/>
<name>A0A6P1T637_9RHOB</name>
<dbReference type="KEGG" id="amaq:GO499_03330"/>
<protein>
    <submittedName>
        <fullName evidence="2">Cell wall hydrolase</fullName>
    </submittedName>
</protein>
<sequence length="212" mass="23778">MSGIEVFQPPLRLGEIKAQEAPRAPIARLAAASDSVAYDQRAKGETIAAQRVHSAFDSRQPHGFDVEQLDEMPRVAGDAEWQCLTEALYFEARGETLKGQLAVAEVILNRVDSRNYPGSVCGVISQGSKRLHACQFSFKCDGQPEKFREKKAYERVGKIARLMLEGRERLLTDGATHYHTRHVNPSWARRLTKTADIGVHLFYRKPSRTASR</sequence>
<feature type="domain" description="Cell wall hydrolase SleB" evidence="1">
    <location>
        <begin position="94"/>
        <end position="203"/>
    </location>
</feature>
<dbReference type="InterPro" id="IPR011105">
    <property type="entry name" value="Cell_wall_hydrolase_SleB"/>
</dbReference>
<keyword evidence="3" id="KW-1185">Reference proteome</keyword>
<dbReference type="EMBL" id="CP046620">
    <property type="protein sequence ID" value="QHQ37271.1"/>
    <property type="molecule type" value="Genomic_DNA"/>
</dbReference>